<dbReference type="Proteomes" id="UP000199529">
    <property type="component" value="Unassembled WGS sequence"/>
</dbReference>
<feature type="region of interest" description="Disordered" evidence="1">
    <location>
        <begin position="1"/>
        <end position="27"/>
    </location>
</feature>
<evidence type="ECO:0000313" key="3">
    <source>
        <dbReference type="Proteomes" id="UP000199529"/>
    </source>
</evidence>
<organism evidence="2 3">
    <name type="scientific">Saccharopolyspora shandongensis</name>
    <dbReference type="NCBI Taxonomy" id="418495"/>
    <lineage>
        <taxon>Bacteria</taxon>
        <taxon>Bacillati</taxon>
        <taxon>Actinomycetota</taxon>
        <taxon>Actinomycetes</taxon>
        <taxon>Pseudonocardiales</taxon>
        <taxon>Pseudonocardiaceae</taxon>
        <taxon>Saccharopolyspora</taxon>
    </lineage>
</organism>
<evidence type="ECO:0000256" key="1">
    <source>
        <dbReference type="SAM" id="MobiDB-lite"/>
    </source>
</evidence>
<dbReference type="AlphaFoldDB" id="A0A1H2T8N1"/>
<feature type="compositionally biased region" description="Basic residues" evidence="1">
    <location>
        <begin position="1"/>
        <end position="10"/>
    </location>
</feature>
<name>A0A1H2T8N1_9PSEU</name>
<dbReference type="EMBL" id="FNOK01000003">
    <property type="protein sequence ID" value="SDW40293.1"/>
    <property type="molecule type" value="Genomic_DNA"/>
</dbReference>
<dbReference type="STRING" id="418495.SAMN05216215_100327"/>
<accession>A0A1H2T8N1</accession>
<evidence type="ECO:0000313" key="2">
    <source>
        <dbReference type="EMBL" id="SDW40293.1"/>
    </source>
</evidence>
<reference evidence="3" key="1">
    <citation type="submission" date="2016-10" db="EMBL/GenBank/DDBJ databases">
        <authorList>
            <person name="Varghese N."/>
            <person name="Submissions S."/>
        </authorList>
    </citation>
    <scope>NUCLEOTIDE SEQUENCE [LARGE SCALE GENOMIC DNA]</scope>
    <source>
        <strain evidence="3">CGMCC 4.3530</strain>
    </source>
</reference>
<gene>
    <name evidence="2" type="ORF">SAMN05216215_100327</name>
</gene>
<protein>
    <submittedName>
        <fullName evidence="2">DNA binding domain-containing protein, excisionase family</fullName>
    </submittedName>
</protein>
<keyword evidence="3" id="KW-1185">Reference proteome</keyword>
<sequence>MPLQTPKRKPPVQPRTDAPHDGATPASRSTFLYRPAEAAKHLAVKESWLRRKASLRAIPCTFLGKHLRFSDDDVRVRFSFHRAWIWPCRISGMAVSTLS</sequence>
<proteinExistence type="predicted"/>